<keyword evidence="2" id="KW-1185">Reference proteome</keyword>
<reference evidence="1 2" key="1">
    <citation type="submission" date="2024-02" db="EMBL/GenBank/DDBJ databases">
        <authorList>
            <person name="Chen Y."/>
            <person name="Shah S."/>
            <person name="Dougan E. K."/>
            <person name="Thang M."/>
            <person name="Chan C."/>
        </authorList>
    </citation>
    <scope>NUCLEOTIDE SEQUENCE [LARGE SCALE GENOMIC DNA]</scope>
</reference>
<dbReference type="Gene3D" id="2.40.128.20">
    <property type="match status" value="1"/>
</dbReference>
<dbReference type="InterPro" id="IPR022272">
    <property type="entry name" value="Lipocalin_CS"/>
</dbReference>
<dbReference type="EMBL" id="CAXAMM010010979">
    <property type="protein sequence ID" value="CAK9024685.1"/>
    <property type="molecule type" value="Genomic_DNA"/>
</dbReference>
<gene>
    <name evidence="1" type="ORF">SCF082_LOCUS16748</name>
</gene>
<dbReference type="Proteomes" id="UP001642464">
    <property type="component" value="Unassembled WGS sequence"/>
</dbReference>
<comment type="caution">
    <text evidence="1">The sequence shown here is derived from an EMBL/GenBank/DDBJ whole genome shotgun (WGS) entry which is preliminary data.</text>
</comment>
<dbReference type="PANTHER" id="PTHR28037">
    <property type="entry name" value="ALCOHOL O-ACETYLTRANSFERASE 1-RELATED"/>
    <property type="match status" value="1"/>
</dbReference>
<dbReference type="Gene3D" id="3.30.559.10">
    <property type="entry name" value="Chloramphenicol acetyltransferase-like domain"/>
    <property type="match status" value="1"/>
</dbReference>
<dbReference type="SUPFAM" id="SSF50814">
    <property type="entry name" value="Lipocalins"/>
    <property type="match status" value="1"/>
</dbReference>
<sequence length="885" mass="97677">MAEVPVLRVGPHLRHARRRLPCLSARVVGISCAMTMVAAWCFVSPSQTPEGRRAVVPGRRAEATLKNVETGALGSGGSGALPRFEPREVGSAEQLMLSRMPEGHLITTHTSLALLQGVADGKKLEKALHWAVIRHPMLRAAAVEPTVRAKDTGPFFHGGQDGRWMWAPTNLTKEEIVQRALSVEDVAGDFDAKCKEYFEQSLDRSTFDFQEGPLWKLRLLRQGGFRGPLGGRSALLFSFVHSIDDQKSANILLHDILSNLQEEGDVADPEPAELPASLEDVFLKDDLDVQKLAGYALSQAEAGAVPFMKIPSALRSVERNVRKNFGLSPRQPVAQDRPGTVPTAPATGNAKLLLSEALSPESDFWAARRQNLVSFCSLPKDKVSILLQRCRDNNVTMSMAVATAALLAASDVANDDLDFAYEAYRLLLGVDMRRFAPDGDWTQDTMAYASGALDFSLRLLPKSGEAFAREHANESLRTRIGGVPFWDLARASAHAVTQWVEKGYAAESTRLFDIGVRLLRMDTIIQETANDPNTIGRAYSVTVSNAGVYGLGPKDGQYGKLRLDKIYFGISAAISGSLMSASSLTVNGDLLITAVSCSPLVNRSQMDRFAESMVGSLEVAALQKKPLSRKGTPLVDNPIDPRGQQPWYYLLETPKGSLQCPQYEEVKSATMPAFDVDKYVGVWYELAFHDITQCNGCGCTQFNMTRHGNVIEDMFTVTCPWPWKKGVDGPWLPGYNVNGNRRMNMWTCNMTMYYKPQNPGVMLETGFGQEFDNMVLEIWSDPEITAKTGYEYTRSIQFQCLGSERDGITFTGINFLSRTPIVEPWMMQEMFVRARALGLEPYGSNDMHIVEHAGCRYPKSTAQSWMGDRPEWPFPVAAGDFGAEI</sequence>
<dbReference type="SUPFAM" id="SSF52777">
    <property type="entry name" value="CoA-dependent acyltransferases"/>
    <property type="match status" value="1"/>
</dbReference>
<dbReference type="PROSITE" id="PS00213">
    <property type="entry name" value="LIPOCALIN"/>
    <property type="match status" value="1"/>
</dbReference>
<evidence type="ECO:0000313" key="1">
    <source>
        <dbReference type="EMBL" id="CAK9024685.1"/>
    </source>
</evidence>
<protein>
    <submittedName>
        <fullName evidence="1">Uncharacterized protein</fullName>
    </submittedName>
</protein>
<dbReference type="InterPro" id="IPR023213">
    <property type="entry name" value="CAT-like_dom_sf"/>
</dbReference>
<dbReference type="InterPro" id="IPR012674">
    <property type="entry name" value="Calycin"/>
</dbReference>
<evidence type="ECO:0000313" key="2">
    <source>
        <dbReference type="Proteomes" id="UP001642464"/>
    </source>
</evidence>
<name>A0ABP0KD20_9DINO</name>
<proteinExistence type="predicted"/>
<organism evidence="1 2">
    <name type="scientific">Durusdinium trenchii</name>
    <dbReference type="NCBI Taxonomy" id="1381693"/>
    <lineage>
        <taxon>Eukaryota</taxon>
        <taxon>Sar</taxon>
        <taxon>Alveolata</taxon>
        <taxon>Dinophyceae</taxon>
        <taxon>Suessiales</taxon>
        <taxon>Symbiodiniaceae</taxon>
        <taxon>Durusdinium</taxon>
    </lineage>
</organism>
<accession>A0ABP0KD20</accession>
<dbReference type="InterPro" id="IPR052058">
    <property type="entry name" value="Alcohol_O-acetyltransferase"/>
</dbReference>
<dbReference type="PANTHER" id="PTHR28037:SF1">
    <property type="entry name" value="ALCOHOL O-ACETYLTRANSFERASE 1-RELATED"/>
    <property type="match status" value="1"/>
</dbReference>